<evidence type="ECO:0000256" key="1">
    <source>
        <dbReference type="SAM" id="Phobius"/>
    </source>
</evidence>
<accession>A0A1G4WJ21</accession>
<dbReference type="EMBL" id="FMUB01000007">
    <property type="protein sequence ID" value="SCX23877.1"/>
    <property type="molecule type" value="Genomic_DNA"/>
</dbReference>
<proteinExistence type="predicted"/>
<keyword evidence="1" id="KW-0472">Membrane</keyword>
<protein>
    <submittedName>
        <fullName evidence="2">Uncharacterized protein</fullName>
    </submittedName>
</protein>
<feature type="transmembrane region" description="Helical" evidence="1">
    <location>
        <begin position="14"/>
        <end position="32"/>
    </location>
</feature>
<keyword evidence="1" id="KW-0812">Transmembrane</keyword>
<keyword evidence="1" id="KW-1133">Transmembrane helix</keyword>
<organism evidence="2 3">
    <name type="scientific">Mycolicibacterium fluoranthenivorans</name>
    <dbReference type="NCBI Taxonomy" id="258505"/>
    <lineage>
        <taxon>Bacteria</taxon>
        <taxon>Bacillati</taxon>
        <taxon>Actinomycetota</taxon>
        <taxon>Actinomycetes</taxon>
        <taxon>Mycobacteriales</taxon>
        <taxon>Mycobacteriaceae</taxon>
        <taxon>Mycolicibacterium</taxon>
    </lineage>
</organism>
<dbReference type="AlphaFoldDB" id="A0A1G4WJ21"/>
<evidence type="ECO:0000313" key="3">
    <source>
        <dbReference type="Proteomes" id="UP000199707"/>
    </source>
</evidence>
<name>A0A1G4WJ21_9MYCO</name>
<reference evidence="3" key="1">
    <citation type="submission" date="2016-10" db="EMBL/GenBank/DDBJ databases">
        <authorList>
            <person name="Varghese N."/>
            <person name="Submissions S."/>
        </authorList>
    </citation>
    <scope>NUCLEOTIDE SEQUENCE [LARGE SCALE GENOMIC DNA]</scope>
    <source>
        <strain evidence="3">UNC267MFSha1.1M11</strain>
    </source>
</reference>
<gene>
    <name evidence="2" type="ORF">SAMN02799620_03539</name>
</gene>
<dbReference type="Proteomes" id="UP000199707">
    <property type="component" value="Unassembled WGS sequence"/>
</dbReference>
<sequence length="81" mass="8934">MLARPVSVGAMLEALMWLALPYVVIGLAFTVVHPDHVRYREAQLQTWFPAGADVLAFGETTVWWPLLLVSGTGEDHCGAQR</sequence>
<evidence type="ECO:0000313" key="2">
    <source>
        <dbReference type="EMBL" id="SCX23877.1"/>
    </source>
</evidence>
<dbReference type="STRING" id="1502745.SAMN02799620_03539"/>